<evidence type="ECO:0000313" key="3">
    <source>
        <dbReference type="EMBL" id="GAC12535.1"/>
    </source>
</evidence>
<dbReference type="InterPro" id="IPR024467">
    <property type="entry name" value="Xre/MbcA/ParS-like_toxin-bd"/>
</dbReference>
<sequence>MSKDKHPTLQFEKEAHVATSAFFNIVNAWNVKLEDQLILLGLHSTSVIDNMKAGKVTNLSDDTLNRISYIIRIYKALGILFSVKDQAHAWPRKPNAHFNNESALKYMLKGNVTHLSDVCRYLNSQYF</sequence>
<dbReference type="GO" id="GO:0003677">
    <property type="term" value="F:DNA binding"/>
    <property type="evidence" value="ECO:0007669"/>
    <property type="project" value="InterPro"/>
</dbReference>
<protein>
    <recommendedName>
        <fullName evidence="5">Antitoxin Xre/MbcA/ParS-like toxin-binding domain-containing protein</fullName>
    </recommendedName>
</protein>
<feature type="domain" description="Antitoxin Xre-like helix-turn-helix" evidence="2">
    <location>
        <begin position="15"/>
        <end position="72"/>
    </location>
</feature>
<comment type="caution">
    <text evidence="3">The sequence shown here is derived from an EMBL/GenBank/DDBJ whole genome shotgun (WGS) entry which is preliminary data.</text>
</comment>
<name>A0AAV3V7U1_9ALTE</name>
<proteinExistence type="predicted"/>
<dbReference type="EMBL" id="BAEM01000063">
    <property type="protein sequence ID" value="GAC12535.1"/>
    <property type="molecule type" value="Genomic_DNA"/>
</dbReference>
<evidence type="ECO:0000259" key="1">
    <source>
        <dbReference type="Pfam" id="PF09722"/>
    </source>
</evidence>
<dbReference type="RefSeq" id="WP_007992188.1">
    <property type="nucleotide sequence ID" value="NZ_BAEM01000063.1"/>
</dbReference>
<dbReference type="Proteomes" id="UP000006320">
    <property type="component" value="Unassembled WGS sequence"/>
</dbReference>
<organism evidence="3 4">
    <name type="scientific">Paraglaciecola chathamensis S18K6</name>
    <dbReference type="NCBI Taxonomy" id="1127672"/>
    <lineage>
        <taxon>Bacteria</taxon>
        <taxon>Pseudomonadati</taxon>
        <taxon>Pseudomonadota</taxon>
        <taxon>Gammaproteobacteria</taxon>
        <taxon>Alteromonadales</taxon>
        <taxon>Alteromonadaceae</taxon>
        <taxon>Paraglaciecola</taxon>
    </lineage>
</organism>
<evidence type="ECO:0008006" key="5">
    <source>
        <dbReference type="Google" id="ProtNLM"/>
    </source>
</evidence>
<evidence type="ECO:0000259" key="2">
    <source>
        <dbReference type="Pfam" id="PF20432"/>
    </source>
</evidence>
<dbReference type="AlphaFoldDB" id="A0AAV3V7U1"/>
<dbReference type="Pfam" id="PF20432">
    <property type="entry name" value="Xre-like-HTH"/>
    <property type="match status" value="1"/>
</dbReference>
<dbReference type="InterPro" id="IPR046847">
    <property type="entry name" value="Xre-like_HTH"/>
</dbReference>
<feature type="domain" description="Antitoxin Xre/MbcA/ParS-like toxin-binding" evidence="1">
    <location>
        <begin position="77"/>
        <end position="124"/>
    </location>
</feature>
<evidence type="ECO:0000313" key="4">
    <source>
        <dbReference type="Proteomes" id="UP000006320"/>
    </source>
</evidence>
<accession>A0AAV3V7U1</accession>
<reference evidence="3 4" key="1">
    <citation type="journal article" date="2017" name="Antonie Van Leeuwenhoek">
        <title>Rhizobium rhizosphaerae sp. nov., a novel species isolated from rice rhizosphere.</title>
        <authorList>
            <person name="Zhao J.J."/>
            <person name="Zhang J."/>
            <person name="Zhang R.J."/>
            <person name="Zhang C.W."/>
            <person name="Yin H.Q."/>
            <person name="Zhang X.X."/>
        </authorList>
    </citation>
    <scope>NUCLEOTIDE SEQUENCE [LARGE SCALE GENOMIC DNA]</scope>
    <source>
        <strain evidence="3 4">S18K6</strain>
    </source>
</reference>
<dbReference type="Pfam" id="PF09722">
    <property type="entry name" value="Xre_MbcA_ParS_C"/>
    <property type="match status" value="1"/>
</dbReference>
<gene>
    <name evidence="3" type="ORF">GCHA_4618</name>
</gene>